<keyword evidence="5 6" id="KW-0472">Membrane</keyword>
<dbReference type="GO" id="GO:0055070">
    <property type="term" value="P:copper ion homeostasis"/>
    <property type="evidence" value="ECO:0007669"/>
    <property type="project" value="TreeGrafter"/>
</dbReference>
<protein>
    <recommendedName>
        <fullName evidence="9">HMA domain-containing protein</fullName>
    </recommendedName>
</protein>
<dbReference type="AlphaFoldDB" id="A0A1M3SZP1"/>
<keyword evidence="4 6" id="KW-1133">Transmembrane helix</keyword>
<dbReference type="Gene3D" id="3.40.1110.10">
    <property type="entry name" value="Calcium-transporting ATPase, cytoplasmic domain N"/>
    <property type="match status" value="1"/>
</dbReference>
<evidence type="ECO:0000313" key="7">
    <source>
        <dbReference type="EMBL" id="OJZ79948.1"/>
    </source>
</evidence>
<comment type="subcellular location">
    <subcellularLocation>
        <location evidence="1">Membrane</location>
    </subcellularLocation>
</comment>
<dbReference type="SUPFAM" id="SSF81660">
    <property type="entry name" value="Metal cation-transporting ATPase, ATP-binding domain N"/>
    <property type="match status" value="1"/>
</dbReference>
<sequence length="255" mass="27338">MLDQIVDVVREGQTRRGPVEHIADLLTSYIVPFVTLIALSIWVVWLGLGLSGALPRDYLDINRGGWPLWSLQFAIAVFVIACPCGIALAAPTAIFVGGGLAARNGVLVKGGGEAFQEASGLDCVVFDKTGTLTQGGEPVITDYEVMPGADECLVRTMIKNLEETSRHPIAKAVVSFCGLKETTSVQVEIMDETAGKGMKGTFSATKQTGAIIIGNEALMADYNVYIPNSAAENLRSWKAQCENRMGDIWDGRNCP</sequence>
<dbReference type="PANTHER" id="PTHR43520">
    <property type="entry name" value="ATP7, ISOFORM B"/>
    <property type="match status" value="1"/>
</dbReference>
<name>A0A1M3SZP1_ASPLC</name>
<evidence type="ECO:0000256" key="5">
    <source>
        <dbReference type="ARBA" id="ARBA00023136"/>
    </source>
</evidence>
<dbReference type="InterPro" id="IPR023298">
    <property type="entry name" value="ATPase_P-typ_TM_dom_sf"/>
</dbReference>
<dbReference type="InterPro" id="IPR018303">
    <property type="entry name" value="ATPase_P-typ_P_site"/>
</dbReference>
<accession>A0A1M3SZP1</accession>
<dbReference type="GO" id="GO:0000166">
    <property type="term" value="F:nucleotide binding"/>
    <property type="evidence" value="ECO:0007669"/>
    <property type="project" value="InterPro"/>
</dbReference>
<dbReference type="PANTHER" id="PTHR43520:SF32">
    <property type="entry name" value="COPPER RESISTANCE P-TYPE ATPASE (EUROFUNG)"/>
    <property type="match status" value="1"/>
</dbReference>
<evidence type="ECO:0000313" key="8">
    <source>
        <dbReference type="Proteomes" id="UP000184063"/>
    </source>
</evidence>
<dbReference type="InterPro" id="IPR023299">
    <property type="entry name" value="ATPase_P-typ_cyto_dom_N"/>
</dbReference>
<dbReference type="SUPFAM" id="SSF81665">
    <property type="entry name" value="Calcium ATPase, transmembrane domain M"/>
    <property type="match status" value="1"/>
</dbReference>
<dbReference type="Proteomes" id="UP000184063">
    <property type="component" value="Unassembled WGS sequence"/>
</dbReference>
<dbReference type="GO" id="GO:0005507">
    <property type="term" value="F:copper ion binding"/>
    <property type="evidence" value="ECO:0007669"/>
    <property type="project" value="TreeGrafter"/>
</dbReference>
<reference evidence="8" key="1">
    <citation type="journal article" date="2017" name="Genome Biol.">
        <title>Comparative genomics reveals high biological diversity and specific adaptations in the industrially and medically important fungal genus Aspergillus.</title>
        <authorList>
            <person name="de Vries R.P."/>
            <person name="Riley R."/>
            <person name="Wiebenga A."/>
            <person name="Aguilar-Osorio G."/>
            <person name="Amillis S."/>
            <person name="Uchima C.A."/>
            <person name="Anderluh G."/>
            <person name="Asadollahi M."/>
            <person name="Askin M."/>
            <person name="Barry K."/>
            <person name="Battaglia E."/>
            <person name="Bayram O."/>
            <person name="Benocci T."/>
            <person name="Braus-Stromeyer S.A."/>
            <person name="Caldana C."/>
            <person name="Canovas D."/>
            <person name="Cerqueira G.C."/>
            <person name="Chen F."/>
            <person name="Chen W."/>
            <person name="Choi C."/>
            <person name="Clum A."/>
            <person name="Dos Santos R.A."/>
            <person name="Damasio A.R."/>
            <person name="Diallinas G."/>
            <person name="Emri T."/>
            <person name="Fekete E."/>
            <person name="Flipphi M."/>
            <person name="Freyberg S."/>
            <person name="Gallo A."/>
            <person name="Gournas C."/>
            <person name="Habgood R."/>
            <person name="Hainaut M."/>
            <person name="Harispe M.L."/>
            <person name="Henrissat B."/>
            <person name="Hilden K.S."/>
            <person name="Hope R."/>
            <person name="Hossain A."/>
            <person name="Karabika E."/>
            <person name="Karaffa L."/>
            <person name="Karanyi Z."/>
            <person name="Krasevec N."/>
            <person name="Kuo A."/>
            <person name="Kusch H."/>
            <person name="LaButti K."/>
            <person name="Lagendijk E.L."/>
            <person name="Lapidus A."/>
            <person name="Levasseur A."/>
            <person name="Lindquist E."/>
            <person name="Lipzen A."/>
            <person name="Logrieco A.F."/>
            <person name="MacCabe A."/>
            <person name="Maekelae M.R."/>
            <person name="Malavazi I."/>
            <person name="Melin P."/>
            <person name="Meyer V."/>
            <person name="Mielnichuk N."/>
            <person name="Miskei M."/>
            <person name="Molnar A.P."/>
            <person name="Mule G."/>
            <person name="Ngan C.Y."/>
            <person name="Orejas M."/>
            <person name="Orosz E."/>
            <person name="Ouedraogo J.P."/>
            <person name="Overkamp K.M."/>
            <person name="Park H.-S."/>
            <person name="Perrone G."/>
            <person name="Piumi F."/>
            <person name="Punt P.J."/>
            <person name="Ram A.F."/>
            <person name="Ramon A."/>
            <person name="Rauscher S."/>
            <person name="Record E."/>
            <person name="Riano-Pachon D.M."/>
            <person name="Robert V."/>
            <person name="Roehrig J."/>
            <person name="Ruller R."/>
            <person name="Salamov A."/>
            <person name="Salih N.S."/>
            <person name="Samson R.A."/>
            <person name="Sandor E."/>
            <person name="Sanguinetti M."/>
            <person name="Schuetze T."/>
            <person name="Sepcic K."/>
            <person name="Shelest E."/>
            <person name="Sherlock G."/>
            <person name="Sophianopoulou V."/>
            <person name="Squina F.M."/>
            <person name="Sun H."/>
            <person name="Susca A."/>
            <person name="Todd R.B."/>
            <person name="Tsang A."/>
            <person name="Unkles S.E."/>
            <person name="van de Wiele N."/>
            <person name="van Rossen-Uffink D."/>
            <person name="Oliveira J.V."/>
            <person name="Vesth T.C."/>
            <person name="Visser J."/>
            <person name="Yu J.-H."/>
            <person name="Zhou M."/>
            <person name="Andersen M.R."/>
            <person name="Archer D.B."/>
            <person name="Baker S.E."/>
            <person name="Benoit I."/>
            <person name="Brakhage A.A."/>
            <person name="Braus G.H."/>
            <person name="Fischer R."/>
            <person name="Frisvad J.C."/>
            <person name="Goldman G.H."/>
            <person name="Houbraken J."/>
            <person name="Oakley B."/>
            <person name="Pocsi I."/>
            <person name="Scazzocchio C."/>
            <person name="Seiboth B."/>
            <person name="vanKuyk P.A."/>
            <person name="Wortman J."/>
            <person name="Dyer P.S."/>
            <person name="Grigoriev I.V."/>
        </authorList>
    </citation>
    <scope>NUCLEOTIDE SEQUENCE [LARGE SCALE GENOMIC DNA]</scope>
    <source>
        <strain evidence="8">CBS 106.47</strain>
    </source>
</reference>
<evidence type="ECO:0000256" key="6">
    <source>
        <dbReference type="SAM" id="Phobius"/>
    </source>
</evidence>
<dbReference type="GO" id="GO:0043682">
    <property type="term" value="F:P-type divalent copper transporter activity"/>
    <property type="evidence" value="ECO:0007669"/>
    <property type="project" value="TreeGrafter"/>
</dbReference>
<feature type="transmembrane region" description="Helical" evidence="6">
    <location>
        <begin position="25"/>
        <end position="48"/>
    </location>
</feature>
<keyword evidence="2 6" id="KW-0812">Transmembrane</keyword>
<dbReference type="EMBL" id="KV878265">
    <property type="protein sequence ID" value="OJZ79948.1"/>
    <property type="molecule type" value="Genomic_DNA"/>
</dbReference>
<dbReference type="PROSITE" id="PS00154">
    <property type="entry name" value="ATPASE_E1_E2"/>
    <property type="match status" value="1"/>
</dbReference>
<dbReference type="Gene3D" id="1.20.1110.10">
    <property type="entry name" value="Calcium-transporting ATPase, transmembrane domain"/>
    <property type="match status" value="1"/>
</dbReference>
<organism evidence="7 8">
    <name type="scientific">Aspergillus luchuensis (strain CBS 106.47)</name>
    <dbReference type="NCBI Taxonomy" id="1137211"/>
    <lineage>
        <taxon>Eukaryota</taxon>
        <taxon>Fungi</taxon>
        <taxon>Dikarya</taxon>
        <taxon>Ascomycota</taxon>
        <taxon>Pezizomycotina</taxon>
        <taxon>Eurotiomycetes</taxon>
        <taxon>Eurotiomycetidae</taxon>
        <taxon>Eurotiales</taxon>
        <taxon>Aspergillaceae</taxon>
        <taxon>Aspergillus</taxon>
        <taxon>Aspergillus subgen. Circumdati</taxon>
    </lineage>
</organism>
<feature type="transmembrane region" description="Helical" evidence="6">
    <location>
        <begin position="68"/>
        <end position="96"/>
    </location>
</feature>
<evidence type="ECO:0000256" key="3">
    <source>
        <dbReference type="ARBA" id="ARBA00022967"/>
    </source>
</evidence>
<gene>
    <name evidence="7" type="ORF">ASPFODRAFT_517631</name>
</gene>
<evidence type="ECO:0000256" key="1">
    <source>
        <dbReference type="ARBA" id="ARBA00004370"/>
    </source>
</evidence>
<evidence type="ECO:0008006" key="9">
    <source>
        <dbReference type="Google" id="ProtNLM"/>
    </source>
</evidence>
<evidence type="ECO:0000256" key="4">
    <source>
        <dbReference type="ARBA" id="ARBA00022989"/>
    </source>
</evidence>
<dbReference type="Pfam" id="PF00702">
    <property type="entry name" value="Hydrolase"/>
    <property type="match status" value="1"/>
</dbReference>
<dbReference type="GO" id="GO:0016020">
    <property type="term" value="C:membrane"/>
    <property type="evidence" value="ECO:0007669"/>
    <property type="project" value="UniProtKB-SubCell"/>
</dbReference>
<evidence type="ECO:0000256" key="2">
    <source>
        <dbReference type="ARBA" id="ARBA00022692"/>
    </source>
</evidence>
<dbReference type="OrthoDB" id="432719at2759"/>
<proteinExistence type="predicted"/>
<keyword evidence="3" id="KW-1278">Translocase</keyword>
<dbReference type="VEuPathDB" id="FungiDB:ASPFODRAFT_517631"/>